<evidence type="ECO:0000313" key="3">
    <source>
        <dbReference type="Proteomes" id="UP001234989"/>
    </source>
</evidence>
<keyword evidence="1" id="KW-0472">Membrane</keyword>
<evidence type="ECO:0000256" key="1">
    <source>
        <dbReference type="SAM" id="Phobius"/>
    </source>
</evidence>
<accession>A0AAF0U7I4</accession>
<sequence length="100" mass="11501">MKVNGYLLSFKRLNKNNNGNSIGASKSLSNASASQGEIIRRDENNCGTKTSSLRWRFKKSLYKLHYWFVDSFLFKIVSIFEAITLVSTLAFFFLCYGFHI</sequence>
<organism evidence="2 3">
    <name type="scientific">Solanum verrucosum</name>
    <dbReference type="NCBI Taxonomy" id="315347"/>
    <lineage>
        <taxon>Eukaryota</taxon>
        <taxon>Viridiplantae</taxon>
        <taxon>Streptophyta</taxon>
        <taxon>Embryophyta</taxon>
        <taxon>Tracheophyta</taxon>
        <taxon>Spermatophyta</taxon>
        <taxon>Magnoliopsida</taxon>
        <taxon>eudicotyledons</taxon>
        <taxon>Gunneridae</taxon>
        <taxon>Pentapetalae</taxon>
        <taxon>asterids</taxon>
        <taxon>lamiids</taxon>
        <taxon>Solanales</taxon>
        <taxon>Solanaceae</taxon>
        <taxon>Solanoideae</taxon>
        <taxon>Solaneae</taxon>
        <taxon>Solanum</taxon>
    </lineage>
</organism>
<dbReference type="EMBL" id="CP133619">
    <property type="protein sequence ID" value="WMV40913.1"/>
    <property type="molecule type" value="Genomic_DNA"/>
</dbReference>
<feature type="transmembrane region" description="Helical" evidence="1">
    <location>
        <begin position="72"/>
        <end position="98"/>
    </location>
</feature>
<name>A0AAF0U7I4_SOLVR</name>
<gene>
    <name evidence="2" type="ORF">MTR67_034298</name>
</gene>
<proteinExistence type="predicted"/>
<keyword evidence="3" id="KW-1185">Reference proteome</keyword>
<dbReference type="PANTHER" id="PTHR33726:SF20">
    <property type="entry name" value="AVR9_CF-9 RAPIDLY ELICITED PROTEIN 180"/>
    <property type="match status" value="1"/>
</dbReference>
<dbReference type="AlphaFoldDB" id="A0AAF0U7I4"/>
<reference evidence="2" key="1">
    <citation type="submission" date="2023-08" db="EMBL/GenBank/DDBJ databases">
        <title>A de novo genome assembly of Solanum verrucosum Schlechtendal, a Mexican diploid species geographically isolated from the other diploid A-genome species in potato relatives.</title>
        <authorList>
            <person name="Hosaka K."/>
        </authorList>
    </citation>
    <scope>NUCLEOTIDE SEQUENCE</scope>
    <source>
        <tissue evidence="2">Young leaves</tissue>
    </source>
</reference>
<dbReference type="Proteomes" id="UP001234989">
    <property type="component" value="Chromosome 8"/>
</dbReference>
<evidence type="ECO:0008006" key="4">
    <source>
        <dbReference type="Google" id="ProtNLM"/>
    </source>
</evidence>
<keyword evidence="1" id="KW-1133">Transmembrane helix</keyword>
<keyword evidence="1" id="KW-0812">Transmembrane</keyword>
<evidence type="ECO:0000313" key="2">
    <source>
        <dbReference type="EMBL" id="WMV40913.1"/>
    </source>
</evidence>
<dbReference type="PANTHER" id="PTHR33726">
    <property type="entry name" value="TRANSMEMBRANE PROTEIN"/>
    <property type="match status" value="1"/>
</dbReference>
<protein>
    <recommendedName>
        <fullName evidence="4">Avr9/Cf-9 rapidly elicited protein 180</fullName>
    </recommendedName>
</protein>